<protein>
    <recommendedName>
        <fullName evidence="2">Potassium channel domain-containing protein</fullName>
    </recommendedName>
</protein>
<keyword evidence="3" id="KW-0614">Plasmid</keyword>
<dbReference type="Proteomes" id="UP000188184">
    <property type="component" value="Plasmid unnamed1"/>
</dbReference>
<sequence length="335" mass="37054">MEWIYLVAGIGLLLFVTIDVFWTTLWVDGGAGPISSRLSRFLWKMTRGISRGHPLLLSLAGPAVLAITLLMWIGLLWLGWLLVFSGDIHSVVDTRDDKPINWSERVYFTGYVVFTLGVGDYVPREGFWQVATAAASGNGFLFLTLGATYTLSILNSVIQQRSFASSITAIGKSGSEFVRNTWNGNDFSDINLLLSSTSSRLSTLAAQHKAYPVLYYYHCPQDEQAASVAVTVLDEALTILRFGVPEPYQPNRVLIQEARSSIEGYLDALSPRLIKTAGQVPAIANLDDIRIFGLPTMTDKEFKAEVEQLQGRRRKLLSALESDARQWPSVQTVGT</sequence>
<evidence type="ECO:0000313" key="4">
    <source>
        <dbReference type="Proteomes" id="UP000188184"/>
    </source>
</evidence>
<feature type="transmembrane region" description="Helical" evidence="1">
    <location>
        <begin position="55"/>
        <end position="80"/>
    </location>
</feature>
<feature type="domain" description="Potassium channel" evidence="2">
    <location>
        <begin position="73"/>
        <end position="152"/>
    </location>
</feature>
<feature type="transmembrane region" description="Helical" evidence="1">
    <location>
        <begin position="6"/>
        <end position="34"/>
    </location>
</feature>
<geneLocation type="plasmid" evidence="3 4">
    <name>unnamed1</name>
</geneLocation>
<accession>A0A1Q2L5V0</accession>
<organism evidence="3 4">
    <name type="scientific">Planococcus lenghuensis</name>
    <dbReference type="NCBI Taxonomy" id="2213202"/>
    <lineage>
        <taxon>Bacteria</taxon>
        <taxon>Bacillati</taxon>
        <taxon>Bacillota</taxon>
        <taxon>Bacilli</taxon>
        <taxon>Bacillales</taxon>
        <taxon>Caryophanaceae</taxon>
        <taxon>Planococcus</taxon>
    </lineage>
</organism>
<dbReference type="SUPFAM" id="SSF81324">
    <property type="entry name" value="Voltage-gated potassium channels"/>
    <property type="match status" value="1"/>
</dbReference>
<gene>
    <name evidence="3" type="ORF">B0X71_20200</name>
</gene>
<feature type="transmembrane region" description="Helical" evidence="1">
    <location>
        <begin position="127"/>
        <end position="151"/>
    </location>
</feature>
<evidence type="ECO:0000259" key="2">
    <source>
        <dbReference type="Pfam" id="PF07885"/>
    </source>
</evidence>
<dbReference type="RefSeq" id="WP_077591330.1">
    <property type="nucleotide sequence ID" value="NZ_CP019641.1"/>
</dbReference>
<dbReference type="AlphaFoldDB" id="A0A1Q2L5V0"/>
<keyword evidence="1" id="KW-0472">Membrane</keyword>
<reference evidence="3 4" key="1">
    <citation type="submission" date="2017-02" db="EMBL/GenBank/DDBJ databases">
        <title>The complete genomic sequence of a novel cold adapted crude oil-degrading bacterium Planococcus qaidamina Y42.</title>
        <authorList>
            <person name="Yang R."/>
        </authorList>
    </citation>
    <scope>NUCLEOTIDE SEQUENCE [LARGE SCALE GENOMIC DNA]</scope>
    <source>
        <strain evidence="3 4">Y42</strain>
        <plasmid evidence="3 4">unnamed1</plasmid>
    </source>
</reference>
<dbReference type="EMBL" id="CP019641">
    <property type="protein sequence ID" value="AQQ55477.1"/>
    <property type="molecule type" value="Genomic_DNA"/>
</dbReference>
<dbReference type="Pfam" id="PF07885">
    <property type="entry name" value="Ion_trans_2"/>
    <property type="match status" value="1"/>
</dbReference>
<dbReference type="InterPro" id="IPR013099">
    <property type="entry name" value="K_chnl_dom"/>
</dbReference>
<name>A0A1Q2L5V0_9BACL</name>
<keyword evidence="1" id="KW-1133">Transmembrane helix</keyword>
<dbReference type="OrthoDB" id="3422146at2"/>
<proteinExistence type="predicted"/>
<keyword evidence="4" id="KW-1185">Reference proteome</keyword>
<evidence type="ECO:0000256" key="1">
    <source>
        <dbReference type="SAM" id="Phobius"/>
    </source>
</evidence>
<dbReference type="Gene3D" id="1.10.287.70">
    <property type="match status" value="1"/>
</dbReference>
<dbReference type="KEGG" id="pmar:B0X71_20200"/>
<evidence type="ECO:0000313" key="3">
    <source>
        <dbReference type="EMBL" id="AQQ55477.1"/>
    </source>
</evidence>
<keyword evidence="1" id="KW-0812">Transmembrane</keyword>